<evidence type="ECO:0000256" key="2">
    <source>
        <dbReference type="SAM" id="MobiDB-lite"/>
    </source>
</evidence>
<sequence length="852" mass="96643">MIVCRSSDDVKRYLDYRFRVRKRFPVHEPEGEELAKLKAQAAAAAAAAAETENADLQWGSGPYTKYQIELSFFKLRALGPAERGPRRQRQSIEAAEQERDKATEAQPQSNAEDPTMLRKEMQEKDRVMVNLLQCHDELQAKLKQVSDQLAEEQRGGQERMRVAKEAEKNLQGQIQSQNTELGKALDRAKEKAREWRDAQKQLSSNRGLLKQRDTEVKNLKERLKAAEQQQSGNLGKGAKDAGVAAAHERELEEIKKLLKEKEATIKSLLGKQDQRAGEVADLRKERDGLLKQVTSQSDKARQAIETEKQAAETEAAKRQKPELELWDVKQQLNKLRDQEKGWTNETVGLQKKLEDAKNAAAKEAKGRADVEEDLKERLRASEKLVDELQDRVKDRLRRTGSLRQPGKWRGRERKGKSSGRRRSRNALKRKPQNPAVVIDACSHLIVDSGMLKENQDAIQEKLETVLGGRDPGNKNVANDVRKYLTYFLRGFVPVLLDDKEELTGRVLSNPKPVSSPKIGARLKKRKKIVGVEKAVGVDEGMLGGSTQPPAESVEKDREIAAAKLEADTLKQQLEESNGGLQNREETVKKLSQKVKRLKKELEEKETEAAPLQFQVKELDAFVKAYKRDIDRLKEELSTEKLRNVKIGLDLGHGQRPYVRALDFAIRAAVLAVSVEGTAGRLLYRPGYTLLTYALKLGLLRKVDIDVLHAWQDWDWDVKQVGQMCGKDSTKDEKVDAKFVMGALLGRHPLRGTDHPVLSKEEAESMEKQLQDLEELQGQKNYPRSSLYNGFLAWVTRSLEEYGLWNDERSYKKRQESSAGIQNETEEWYMLCKDSYLKSVTLKVGQVESVKRG</sequence>
<proteinExistence type="predicted"/>
<evidence type="ECO:0000313" key="4">
    <source>
        <dbReference type="Proteomes" id="UP000054558"/>
    </source>
</evidence>
<feature type="compositionally biased region" description="Basic and acidic residues" evidence="2">
    <location>
        <begin position="183"/>
        <end position="199"/>
    </location>
</feature>
<dbReference type="AlphaFoldDB" id="A0A1Y1IPM8"/>
<keyword evidence="4" id="KW-1185">Reference proteome</keyword>
<accession>A0A1Y1IPM8</accession>
<feature type="compositionally biased region" description="Basic and acidic residues" evidence="2">
    <location>
        <begin position="298"/>
        <end position="320"/>
    </location>
</feature>
<feature type="region of interest" description="Disordered" evidence="2">
    <location>
        <begin position="167"/>
        <end position="213"/>
    </location>
</feature>
<feature type="region of interest" description="Disordered" evidence="2">
    <location>
        <begin position="292"/>
        <end position="320"/>
    </location>
</feature>
<feature type="coiled-coil region" evidence="1">
    <location>
        <begin position="552"/>
        <end position="642"/>
    </location>
</feature>
<protein>
    <submittedName>
        <fullName evidence="3">Uncharacterized protein</fullName>
    </submittedName>
</protein>
<dbReference type="STRING" id="105231.A0A1Y1IPM8"/>
<evidence type="ECO:0000256" key="1">
    <source>
        <dbReference type="SAM" id="Coils"/>
    </source>
</evidence>
<feature type="region of interest" description="Disordered" evidence="2">
    <location>
        <begin position="81"/>
        <end position="115"/>
    </location>
</feature>
<gene>
    <name evidence="3" type="ORF">KFL_006580170</name>
</gene>
<organism evidence="3 4">
    <name type="scientific">Klebsormidium nitens</name>
    <name type="common">Green alga</name>
    <name type="synonym">Ulothrix nitens</name>
    <dbReference type="NCBI Taxonomy" id="105231"/>
    <lineage>
        <taxon>Eukaryota</taxon>
        <taxon>Viridiplantae</taxon>
        <taxon>Streptophyta</taxon>
        <taxon>Klebsormidiophyceae</taxon>
        <taxon>Klebsormidiales</taxon>
        <taxon>Klebsormidiaceae</taxon>
        <taxon>Klebsormidium</taxon>
    </lineage>
</organism>
<dbReference type="Proteomes" id="UP000054558">
    <property type="component" value="Unassembled WGS sequence"/>
</dbReference>
<keyword evidence="1" id="KW-0175">Coiled coil</keyword>
<dbReference type="EMBL" id="DF237607">
    <property type="protein sequence ID" value="GAQ90587.1"/>
    <property type="molecule type" value="Genomic_DNA"/>
</dbReference>
<name>A0A1Y1IPM8_KLENI</name>
<feature type="region of interest" description="Disordered" evidence="2">
    <location>
        <begin position="396"/>
        <end position="433"/>
    </location>
</feature>
<dbReference type="PANTHER" id="PTHR18937">
    <property type="entry name" value="STRUCTURAL MAINTENANCE OF CHROMOSOMES SMC FAMILY MEMBER"/>
    <property type="match status" value="1"/>
</dbReference>
<reference evidence="3 4" key="1">
    <citation type="journal article" date="2014" name="Nat. Commun.">
        <title>Klebsormidium flaccidum genome reveals primary factors for plant terrestrial adaptation.</title>
        <authorList>
            <person name="Hori K."/>
            <person name="Maruyama F."/>
            <person name="Fujisawa T."/>
            <person name="Togashi T."/>
            <person name="Yamamoto N."/>
            <person name="Seo M."/>
            <person name="Sato S."/>
            <person name="Yamada T."/>
            <person name="Mori H."/>
            <person name="Tajima N."/>
            <person name="Moriyama T."/>
            <person name="Ikeuchi M."/>
            <person name="Watanabe M."/>
            <person name="Wada H."/>
            <person name="Kobayashi K."/>
            <person name="Saito M."/>
            <person name="Masuda T."/>
            <person name="Sasaki-Sekimoto Y."/>
            <person name="Mashiguchi K."/>
            <person name="Awai K."/>
            <person name="Shimojima M."/>
            <person name="Masuda S."/>
            <person name="Iwai M."/>
            <person name="Nobusawa T."/>
            <person name="Narise T."/>
            <person name="Kondo S."/>
            <person name="Saito H."/>
            <person name="Sato R."/>
            <person name="Murakawa M."/>
            <person name="Ihara Y."/>
            <person name="Oshima-Yamada Y."/>
            <person name="Ohtaka K."/>
            <person name="Satoh M."/>
            <person name="Sonobe K."/>
            <person name="Ishii M."/>
            <person name="Ohtani R."/>
            <person name="Kanamori-Sato M."/>
            <person name="Honoki R."/>
            <person name="Miyazaki D."/>
            <person name="Mochizuki H."/>
            <person name="Umetsu J."/>
            <person name="Higashi K."/>
            <person name="Shibata D."/>
            <person name="Kamiya Y."/>
            <person name="Sato N."/>
            <person name="Nakamura Y."/>
            <person name="Tabata S."/>
            <person name="Ida S."/>
            <person name="Kurokawa K."/>
            <person name="Ohta H."/>
        </authorList>
    </citation>
    <scope>NUCLEOTIDE SEQUENCE [LARGE SCALE GENOMIC DNA]</scope>
    <source>
        <strain evidence="3 4">NIES-2285</strain>
    </source>
</reference>
<evidence type="ECO:0000313" key="3">
    <source>
        <dbReference type="EMBL" id="GAQ90587.1"/>
    </source>
</evidence>
<feature type="compositionally biased region" description="Polar residues" evidence="2">
    <location>
        <begin position="170"/>
        <end position="180"/>
    </location>
</feature>
<feature type="compositionally biased region" description="Basic residues" evidence="2">
    <location>
        <begin position="396"/>
        <end position="431"/>
    </location>
</feature>